<protein>
    <recommendedName>
        <fullName evidence="5">Pentatricopeptide repeat-containing protein</fullName>
    </recommendedName>
</protein>
<dbReference type="InterPro" id="IPR011990">
    <property type="entry name" value="TPR-like_helical_dom_sf"/>
</dbReference>
<dbReference type="InterPro" id="IPR002885">
    <property type="entry name" value="PPR_rpt"/>
</dbReference>
<evidence type="ECO:0008006" key="5">
    <source>
        <dbReference type="Google" id="ProtNLM"/>
    </source>
</evidence>
<evidence type="ECO:0000313" key="3">
    <source>
        <dbReference type="EMBL" id="KAJ6722972.1"/>
    </source>
</evidence>
<evidence type="ECO:0000256" key="1">
    <source>
        <dbReference type="ARBA" id="ARBA00022737"/>
    </source>
</evidence>
<dbReference type="Gene3D" id="1.25.40.10">
    <property type="entry name" value="Tetratricopeptide repeat domain"/>
    <property type="match status" value="1"/>
</dbReference>
<dbReference type="NCBIfam" id="TIGR00756">
    <property type="entry name" value="PPR"/>
    <property type="match status" value="1"/>
</dbReference>
<evidence type="ECO:0000313" key="4">
    <source>
        <dbReference type="Proteomes" id="UP001151752"/>
    </source>
</evidence>
<name>A0A9Q0U3V7_9ROSI</name>
<dbReference type="Pfam" id="PF13041">
    <property type="entry name" value="PPR_2"/>
    <property type="match status" value="1"/>
</dbReference>
<dbReference type="EMBL" id="JAPFFM010000013">
    <property type="protein sequence ID" value="KAJ6722972.1"/>
    <property type="molecule type" value="Genomic_DNA"/>
</dbReference>
<feature type="repeat" description="PPR" evidence="2">
    <location>
        <begin position="112"/>
        <end position="146"/>
    </location>
</feature>
<sequence length="206" mass="23035">MHVRNVVTWNTVICGLVDCRGSGYESSVYRCFCYFRKMLLDKVGFDAITLNGLLRACLGLNDVEIGRELHCLIVKLGFAVNSFVSSALVDMYGKCGLVKEARRAFDEVYCRDLVLWNVMLSCYAMNCLAEEASGFFKLMQKENFLTDGFTFSSMLNSCRTLGACDLGRQIHGLAIRLSFDLDVLVASGLVDMYAKSENIDDARKAF</sequence>
<comment type="caution">
    <text evidence="3">The sequence shown here is derived from an EMBL/GenBank/DDBJ whole genome shotgun (WGS) entry which is preliminary data.</text>
</comment>
<dbReference type="Pfam" id="PF01535">
    <property type="entry name" value="PPR"/>
    <property type="match status" value="1"/>
</dbReference>
<organism evidence="3 4">
    <name type="scientific">Salix koriyanagi</name>
    <dbReference type="NCBI Taxonomy" id="2511006"/>
    <lineage>
        <taxon>Eukaryota</taxon>
        <taxon>Viridiplantae</taxon>
        <taxon>Streptophyta</taxon>
        <taxon>Embryophyta</taxon>
        <taxon>Tracheophyta</taxon>
        <taxon>Spermatophyta</taxon>
        <taxon>Magnoliopsida</taxon>
        <taxon>eudicotyledons</taxon>
        <taxon>Gunneridae</taxon>
        <taxon>Pentapetalae</taxon>
        <taxon>rosids</taxon>
        <taxon>fabids</taxon>
        <taxon>Malpighiales</taxon>
        <taxon>Salicaceae</taxon>
        <taxon>Saliceae</taxon>
        <taxon>Salix</taxon>
    </lineage>
</organism>
<reference evidence="3" key="2">
    <citation type="journal article" date="2023" name="Int. J. Mol. Sci.">
        <title>De Novo Assembly and Annotation of 11 Diverse Shrub Willow (Salix) Genomes Reveals Novel Gene Organization in Sex-Linked Regions.</title>
        <authorList>
            <person name="Hyden B."/>
            <person name="Feng K."/>
            <person name="Yates T.B."/>
            <person name="Jawdy S."/>
            <person name="Cereghino C."/>
            <person name="Smart L.B."/>
            <person name="Muchero W."/>
        </authorList>
    </citation>
    <scope>NUCLEOTIDE SEQUENCE</scope>
    <source>
        <tissue evidence="3">Shoot tip</tissue>
    </source>
</reference>
<keyword evidence="4" id="KW-1185">Reference proteome</keyword>
<dbReference type="GO" id="GO:0009451">
    <property type="term" value="P:RNA modification"/>
    <property type="evidence" value="ECO:0007669"/>
    <property type="project" value="InterPro"/>
</dbReference>
<gene>
    <name evidence="3" type="ORF">OIU74_007535</name>
</gene>
<dbReference type="Proteomes" id="UP001151752">
    <property type="component" value="Chromosome 14"/>
</dbReference>
<proteinExistence type="predicted"/>
<reference evidence="3" key="1">
    <citation type="submission" date="2022-11" db="EMBL/GenBank/DDBJ databases">
        <authorList>
            <person name="Hyden B.L."/>
            <person name="Feng K."/>
            <person name="Yates T."/>
            <person name="Jawdy S."/>
            <person name="Smart L.B."/>
            <person name="Muchero W."/>
        </authorList>
    </citation>
    <scope>NUCLEOTIDE SEQUENCE</scope>
    <source>
        <tissue evidence="3">Shoot tip</tissue>
    </source>
</reference>
<dbReference type="FunFam" id="1.25.40.10:FF:000344">
    <property type="entry name" value="Pentatricopeptide repeat-containing protein"/>
    <property type="match status" value="1"/>
</dbReference>
<keyword evidence="1" id="KW-0677">Repeat</keyword>
<dbReference type="PROSITE" id="PS51375">
    <property type="entry name" value="PPR"/>
    <property type="match status" value="1"/>
</dbReference>
<accession>A0A9Q0U3V7</accession>
<dbReference type="InterPro" id="IPR046960">
    <property type="entry name" value="PPR_At4g14850-like_plant"/>
</dbReference>
<dbReference type="AlphaFoldDB" id="A0A9Q0U3V7"/>
<dbReference type="GO" id="GO:0003723">
    <property type="term" value="F:RNA binding"/>
    <property type="evidence" value="ECO:0007669"/>
    <property type="project" value="InterPro"/>
</dbReference>
<dbReference type="PANTHER" id="PTHR47926">
    <property type="entry name" value="PENTATRICOPEPTIDE REPEAT-CONTAINING PROTEIN"/>
    <property type="match status" value="1"/>
</dbReference>
<evidence type="ECO:0000256" key="2">
    <source>
        <dbReference type="PROSITE-ProRule" id="PRU00708"/>
    </source>
</evidence>